<dbReference type="STRING" id="100816.A0A175W3P1"/>
<evidence type="ECO:0000313" key="4">
    <source>
        <dbReference type="Proteomes" id="UP000078237"/>
    </source>
</evidence>
<dbReference type="InterPro" id="IPR054289">
    <property type="entry name" value="DUF7025"/>
</dbReference>
<accession>A0A175W3P1</accession>
<dbReference type="GO" id="GO:0016887">
    <property type="term" value="F:ATP hydrolysis activity"/>
    <property type="evidence" value="ECO:0007669"/>
    <property type="project" value="InterPro"/>
</dbReference>
<dbReference type="Pfam" id="PF22942">
    <property type="entry name" value="DUF7025"/>
    <property type="match status" value="1"/>
</dbReference>
<dbReference type="SUPFAM" id="SSF52540">
    <property type="entry name" value="P-loop containing nucleoside triphosphate hydrolases"/>
    <property type="match status" value="1"/>
</dbReference>
<feature type="region of interest" description="Disordered" evidence="1">
    <location>
        <begin position="1"/>
        <end position="88"/>
    </location>
</feature>
<dbReference type="InterPro" id="IPR027417">
    <property type="entry name" value="P-loop_NTPase"/>
</dbReference>
<gene>
    <name evidence="3" type="ORF">MMYC01_206992</name>
</gene>
<dbReference type="PANTHER" id="PTHR46411:SF2">
    <property type="entry name" value="AAA+ ATPASE DOMAIN-CONTAINING PROTEIN"/>
    <property type="match status" value="1"/>
</dbReference>
<evidence type="ECO:0000256" key="1">
    <source>
        <dbReference type="SAM" id="MobiDB-lite"/>
    </source>
</evidence>
<sequence length="717" mass="80475">MAGISAAQEASQKNETGATSANSGQEKNGVKAADGQDTTTNGAEGLPGGAEGSSSSNEEKAPGNTVPDKQPANNGNKEHPKPDKDLCSPENWEDLFEYRISDVFTYRVVTKKIYSMGEDKGETSKGMILQKEKSTGEVTVILVSRYLRQLLRDTSASVGMEMDIGSRQIRLSPPYAAIFHFLDDMKAEHASMTDTSPLQNANFAAMCRYFEEGAPSAEFQTARQNLAEGIITYKRLWALYKPGDLACMSTLGHPEVVRIHSAVERGGLFGEPVWEITVIQISWDGRTQRFQRSKRAVQQPRFSVSRKIRSLKLVPLAYLDEVERAAMVESVTERGKKWAKLCTGKPITMSYKGSAIPYLVNPGMPWADAPRPEEEFIEGRVIVDPGAVAKAKRHANLLSRSLTDKTVAEAGQNDPLKSMFDFLGLPTAKEVEEQSEPEYIICPSTIPVFTLEEQEWMIVCVDDICEANWSADAFERLRLLRRIPSKEKRSDDIIKRKGKGLVMLFYGPPGVGKTLTAEALSEKTQLPLYRVNLGVVSSNPNWEHHLDHIFDCAYSWNAILLIGEAEVVLEERTFRGRDQNTWVSVFLRKLEYYQGILILTTNMIHTIDEAFRSRISVAYDYGELDKTSRQRVWRDFIEAIDGRKVNKRGLLAEVERWANVELNARQIRNILMTAETVTLEKISLLEADDVEDIMRDTDAFRKVFKAKEAANKRRVLG</sequence>
<reference evidence="3 4" key="1">
    <citation type="journal article" date="2016" name="Genome Announc.">
        <title>Genome Sequence of Madurella mycetomatis mm55, Isolated from a Human Mycetoma Case in Sudan.</title>
        <authorList>
            <person name="Smit S."/>
            <person name="Derks M.F."/>
            <person name="Bervoets S."/>
            <person name="Fahal A."/>
            <person name="van Leeuwen W."/>
            <person name="van Belkum A."/>
            <person name="van de Sande W.W."/>
        </authorList>
    </citation>
    <scope>NUCLEOTIDE SEQUENCE [LARGE SCALE GENOMIC DNA]</scope>
    <source>
        <strain evidence="4">mm55</strain>
    </source>
</reference>
<evidence type="ECO:0000259" key="2">
    <source>
        <dbReference type="SMART" id="SM00382"/>
    </source>
</evidence>
<dbReference type="PANTHER" id="PTHR46411">
    <property type="entry name" value="FAMILY ATPASE, PUTATIVE-RELATED"/>
    <property type="match status" value="1"/>
</dbReference>
<dbReference type="VEuPathDB" id="FungiDB:MMYC01_206992"/>
<feature type="domain" description="AAA+ ATPase" evidence="2">
    <location>
        <begin position="499"/>
        <end position="623"/>
    </location>
</feature>
<protein>
    <submittedName>
        <fullName evidence="3">AAA family ATPase y4kL</fullName>
    </submittedName>
</protein>
<feature type="compositionally biased region" description="Basic and acidic residues" evidence="1">
    <location>
        <begin position="76"/>
        <end position="87"/>
    </location>
</feature>
<dbReference type="CDD" id="cd19481">
    <property type="entry name" value="RecA-like_protease"/>
    <property type="match status" value="1"/>
</dbReference>
<dbReference type="InterPro" id="IPR003593">
    <property type="entry name" value="AAA+_ATPase"/>
</dbReference>
<dbReference type="AlphaFoldDB" id="A0A175W3P1"/>
<name>A0A175W3P1_9PEZI</name>
<dbReference type="GO" id="GO:0005524">
    <property type="term" value="F:ATP binding"/>
    <property type="evidence" value="ECO:0007669"/>
    <property type="project" value="InterPro"/>
</dbReference>
<organism evidence="3 4">
    <name type="scientific">Madurella mycetomatis</name>
    <dbReference type="NCBI Taxonomy" id="100816"/>
    <lineage>
        <taxon>Eukaryota</taxon>
        <taxon>Fungi</taxon>
        <taxon>Dikarya</taxon>
        <taxon>Ascomycota</taxon>
        <taxon>Pezizomycotina</taxon>
        <taxon>Sordariomycetes</taxon>
        <taxon>Sordariomycetidae</taxon>
        <taxon>Sordariales</taxon>
        <taxon>Sordariales incertae sedis</taxon>
        <taxon>Madurella</taxon>
    </lineage>
</organism>
<dbReference type="Pfam" id="PF00004">
    <property type="entry name" value="AAA"/>
    <property type="match status" value="1"/>
</dbReference>
<evidence type="ECO:0000313" key="3">
    <source>
        <dbReference type="EMBL" id="KXX78357.1"/>
    </source>
</evidence>
<feature type="compositionally biased region" description="Polar residues" evidence="1">
    <location>
        <begin position="8"/>
        <end position="26"/>
    </location>
</feature>
<dbReference type="Gene3D" id="3.40.50.300">
    <property type="entry name" value="P-loop containing nucleotide triphosphate hydrolases"/>
    <property type="match status" value="1"/>
</dbReference>
<dbReference type="Proteomes" id="UP000078237">
    <property type="component" value="Unassembled WGS sequence"/>
</dbReference>
<dbReference type="SMART" id="SM00382">
    <property type="entry name" value="AAA"/>
    <property type="match status" value="1"/>
</dbReference>
<dbReference type="InterPro" id="IPR003959">
    <property type="entry name" value="ATPase_AAA_core"/>
</dbReference>
<dbReference type="OrthoDB" id="10042665at2759"/>
<proteinExistence type="predicted"/>
<dbReference type="EMBL" id="LCTW02000123">
    <property type="protein sequence ID" value="KXX78357.1"/>
    <property type="molecule type" value="Genomic_DNA"/>
</dbReference>
<keyword evidence="4" id="KW-1185">Reference proteome</keyword>
<comment type="caution">
    <text evidence="3">The sequence shown here is derived from an EMBL/GenBank/DDBJ whole genome shotgun (WGS) entry which is preliminary data.</text>
</comment>